<evidence type="ECO:0008006" key="6">
    <source>
        <dbReference type="Google" id="ProtNLM"/>
    </source>
</evidence>
<organism evidence="4 5">
    <name type="scientific">Posidoniimonas corsicana</name>
    <dbReference type="NCBI Taxonomy" id="1938618"/>
    <lineage>
        <taxon>Bacteria</taxon>
        <taxon>Pseudomonadati</taxon>
        <taxon>Planctomycetota</taxon>
        <taxon>Planctomycetia</taxon>
        <taxon>Pirellulales</taxon>
        <taxon>Lacipirellulaceae</taxon>
        <taxon>Posidoniimonas</taxon>
    </lineage>
</organism>
<evidence type="ECO:0000256" key="3">
    <source>
        <dbReference type="SAM" id="SignalP"/>
    </source>
</evidence>
<proteinExistence type="predicted"/>
<dbReference type="Proteomes" id="UP000316714">
    <property type="component" value="Unassembled WGS sequence"/>
</dbReference>
<evidence type="ECO:0000256" key="2">
    <source>
        <dbReference type="SAM" id="Phobius"/>
    </source>
</evidence>
<reference evidence="4 5" key="1">
    <citation type="submission" date="2019-02" db="EMBL/GenBank/DDBJ databases">
        <title>Deep-cultivation of Planctomycetes and their phenomic and genomic characterization uncovers novel biology.</title>
        <authorList>
            <person name="Wiegand S."/>
            <person name="Jogler M."/>
            <person name="Boedeker C."/>
            <person name="Pinto D."/>
            <person name="Vollmers J."/>
            <person name="Rivas-Marin E."/>
            <person name="Kohn T."/>
            <person name="Peeters S.H."/>
            <person name="Heuer A."/>
            <person name="Rast P."/>
            <person name="Oberbeckmann S."/>
            <person name="Bunk B."/>
            <person name="Jeske O."/>
            <person name="Meyerdierks A."/>
            <person name="Storesund J.E."/>
            <person name="Kallscheuer N."/>
            <person name="Luecker S."/>
            <person name="Lage O.M."/>
            <person name="Pohl T."/>
            <person name="Merkel B.J."/>
            <person name="Hornburger P."/>
            <person name="Mueller R.-W."/>
            <person name="Bruemmer F."/>
            <person name="Labrenz M."/>
            <person name="Spormann A.M."/>
            <person name="Op Den Camp H."/>
            <person name="Overmann J."/>
            <person name="Amann R."/>
            <person name="Jetten M.S.M."/>
            <person name="Mascher T."/>
            <person name="Medema M.H."/>
            <person name="Devos D.P."/>
            <person name="Kaster A.-K."/>
            <person name="Ovreas L."/>
            <person name="Rohde M."/>
            <person name="Galperin M.Y."/>
            <person name="Jogler C."/>
        </authorList>
    </citation>
    <scope>NUCLEOTIDE SEQUENCE [LARGE SCALE GENOMIC DNA]</scope>
    <source>
        <strain evidence="4 5">KOR34</strain>
    </source>
</reference>
<accession>A0A5C5VE02</accession>
<evidence type="ECO:0000256" key="1">
    <source>
        <dbReference type="SAM" id="MobiDB-lite"/>
    </source>
</evidence>
<feature type="region of interest" description="Disordered" evidence="1">
    <location>
        <begin position="434"/>
        <end position="547"/>
    </location>
</feature>
<keyword evidence="3" id="KW-0732">Signal</keyword>
<protein>
    <recommendedName>
        <fullName evidence="6">HEAT repeat domain-containing protein</fullName>
    </recommendedName>
</protein>
<name>A0A5C5VE02_9BACT</name>
<dbReference type="OrthoDB" id="260790at2"/>
<sequence length="580" mass="62474" precursor="true">MRRLAALLLILALLAAPHRAARACPFCSAEQSTLTEELDASDAAVIARLVRAAAPIEAANGPLDPDAGKAGFKVDHVLFGDGLQAGQTEIDAIYFGEPDQDASYLIRGSGEPYEWAIPLKLTDTAVEYIKRLQTLPEAGVERMAFFQDYLQHEDTMLAQDAYDEFARAPYPVVKGLKDQMNRQQLLAWIEDPAVSPSRRRLFFTMLGVCGTDDDIPRLEAMLVSDSRRLIPAAESAAAASFVAGGPLAGALSIEAVRLDERRKKLGLDAMIACYLTLRGPEGLDLIDERFLSGDKIGGKSADYSHIYSALMALRFLAEESDLVPQDRVIASARLLLDNPDFADQVIPDLARWEDWSVLERLADMYRQAGEEDSGVQKYVREPIITYLDVAAEQEGELAERANAALASIEELDPAAVKRARSLRAFGFLAQARPKVGAEADARPTGLSSVGDEPVVLAEDVPTEDLATDETDGDDLPDPAAFTAGAPSKEPSAPEPDADDLQEVMPAEPAEGVTKSKAAEEKALADTEPVPDEAPAEPAAQAVADLEELPDPPSRTLLIAAPTLAGVLCFGLFWVILRSGE</sequence>
<feature type="compositionally biased region" description="Acidic residues" evidence="1">
    <location>
        <begin position="460"/>
        <end position="476"/>
    </location>
</feature>
<keyword evidence="2" id="KW-0812">Transmembrane</keyword>
<feature type="signal peptide" evidence="3">
    <location>
        <begin position="1"/>
        <end position="23"/>
    </location>
</feature>
<keyword evidence="5" id="KW-1185">Reference proteome</keyword>
<feature type="chain" id="PRO_5022787011" description="HEAT repeat domain-containing protein" evidence="3">
    <location>
        <begin position="24"/>
        <end position="580"/>
    </location>
</feature>
<dbReference type="RefSeq" id="WP_146564090.1">
    <property type="nucleotide sequence ID" value="NZ_SIHJ01000001.1"/>
</dbReference>
<gene>
    <name evidence="4" type="ORF">KOR34_17910</name>
</gene>
<comment type="caution">
    <text evidence="4">The sequence shown here is derived from an EMBL/GenBank/DDBJ whole genome shotgun (WGS) entry which is preliminary data.</text>
</comment>
<evidence type="ECO:0000313" key="5">
    <source>
        <dbReference type="Proteomes" id="UP000316714"/>
    </source>
</evidence>
<keyword evidence="2" id="KW-0472">Membrane</keyword>
<evidence type="ECO:0000313" key="4">
    <source>
        <dbReference type="EMBL" id="TWT36846.1"/>
    </source>
</evidence>
<dbReference type="EMBL" id="SIHJ01000001">
    <property type="protein sequence ID" value="TWT36846.1"/>
    <property type="molecule type" value="Genomic_DNA"/>
</dbReference>
<keyword evidence="2" id="KW-1133">Transmembrane helix</keyword>
<dbReference type="AlphaFoldDB" id="A0A5C5VE02"/>
<feature type="transmembrane region" description="Helical" evidence="2">
    <location>
        <begin position="556"/>
        <end position="576"/>
    </location>
</feature>